<dbReference type="SUPFAM" id="SSF88946">
    <property type="entry name" value="Sigma2 domain of RNA polymerase sigma factors"/>
    <property type="match status" value="1"/>
</dbReference>
<keyword evidence="2" id="KW-0805">Transcription regulation</keyword>
<dbReference type="InterPro" id="IPR013325">
    <property type="entry name" value="RNA_pol_sigma_r2"/>
</dbReference>
<dbReference type="InterPro" id="IPR014284">
    <property type="entry name" value="RNA_pol_sigma-70_dom"/>
</dbReference>
<dbReference type="Proteomes" id="UP001445268">
    <property type="component" value="Chromosome"/>
</dbReference>
<keyword evidence="4" id="KW-0804">Transcription</keyword>
<gene>
    <name evidence="7" type="ORF">AAGT77_00790</name>
</gene>
<evidence type="ECO:0000313" key="7">
    <source>
        <dbReference type="EMBL" id="XAF54115.1"/>
    </source>
</evidence>
<dbReference type="SUPFAM" id="SSF88659">
    <property type="entry name" value="Sigma3 and sigma4 domains of RNA polymerase sigma factors"/>
    <property type="match status" value="1"/>
</dbReference>
<dbReference type="InterPro" id="IPR036388">
    <property type="entry name" value="WH-like_DNA-bd_sf"/>
</dbReference>
<protein>
    <submittedName>
        <fullName evidence="7">RNA polymerase sigma factor</fullName>
    </submittedName>
</protein>
<evidence type="ECO:0000259" key="5">
    <source>
        <dbReference type="Pfam" id="PF04542"/>
    </source>
</evidence>
<dbReference type="NCBIfam" id="TIGR02937">
    <property type="entry name" value="sigma70-ECF"/>
    <property type="match status" value="1"/>
</dbReference>
<evidence type="ECO:0000256" key="1">
    <source>
        <dbReference type="ARBA" id="ARBA00010641"/>
    </source>
</evidence>
<dbReference type="InterPro" id="IPR013324">
    <property type="entry name" value="RNA_pol_sigma_r3/r4-like"/>
</dbReference>
<dbReference type="PANTHER" id="PTHR43133">
    <property type="entry name" value="RNA POLYMERASE ECF-TYPE SIGMA FACTO"/>
    <property type="match status" value="1"/>
</dbReference>
<dbReference type="Gene3D" id="1.10.1740.10">
    <property type="match status" value="1"/>
</dbReference>
<sequence>MPSELSEEALVDALRNRDEAAYHHAVEKYTGSMLATARTMLDSAAAEDAVQEAWLSVMHAIDGFEGRSGLKSWLCRITANKAKNHLRKHKRESLQDDFSVLESDIESRFSPDGRWANPFHGFERHSPSDNLERDVMDDCLQKHLGKMPGEHSAALLLSQQAEMSKDDVASLLGVSVGNVRVMVHRARQRLVLMLERLRETGEC</sequence>
<proteinExistence type="inferred from homology"/>
<dbReference type="PANTHER" id="PTHR43133:SF53">
    <property type="entry name" value="ECF RNA POLYMERASE SIGMA-E FACTOR"/>
    <property type="match status" value="1"/>
</dbReference>
<dbReference type="Pfam" id="PF04542">
    <property type="entry name" value="Sigma70_r2"/>
    <property type="match status" value="1"/>
</dbReference>
<dbReference type="InterPro" id="IPR039425">
    <property type="entry name" value="RNA_pol_sigma-70-like"/>
</dbReference>
<evidence type="ECO:0000256" key="3">
    <source>
        <dbReference type="ARBA" id="ARBA00023082"/>
    </source>
</evidence>
<reference evidence="7 8" key="1">
    <citation type="submission" date="2024-04" db="EMBL/GenBank/DDBJ databases">
        <title>Marinobacter sp. SBY-1.</title>
        <authorList>
            <person name="Pan C."/>
        </authorList>
    </citation>
    <scope>NUCLEOTIDE SEQUENCE [LARGE SCALE GENOMIC DNA]</scope>
    <source>
        <strain evidence="7 8">SBY-1</strain>
    </source>
</reference>
<dbReference type="InterPro" id="IPR013249">
    <property type="entry name" value="RNA_pol_sigma70_r4_t2"/>
</dbReference>
<name>A0ABZ3E370_9GAMM</name>
<feature type="domain" description="RNA polymerase sigma factor 70 region 4 type 2" evidence="6">
    <location>
        <begin position="138"/>
        <end position="190"/>
    </location>
</feature>
<evidence type="ECO:0000256" key="2">
    <source>
        <dbReference type="ARBA" id="ARBA00023015"/>
    </source>
</evidence>
<dbReference type="Pfam" id="PF08281">
    <property type="entry name" value="Sigma70_r4_2"/>
    <property type="match status" value="1"/>
</dbReference>
<dbReference type="EMBL" id="CP152380">
    <property type="protein sequence ID" value="XAF54115.1"/>
    <property type="molecule type" value="Genomic_DNA"/>
</dbReference>
<dbReference type="InterPro" id="IPR007627">
    <property type="entry name" value="RNA_pol_sigma70_r2"/>
</dbReference>
<accession>A0ABZ3E370</accession>
<dbReference type="Gene3D" id="1.10.10.10">
    <property type="entry name" value="Winged helix-like DNA-binding domain superfamily/Winged helix DNA-binding domain"/>
    <property type="match status" value="1"/>
</dbReference>
<keyword evidence="8" id="KW-1185">Reference proteome</keyword>
<dbReference type="RefSeq" id="WP_342631580.1">
    <property type="nucleotide sequence ID" value="NZ_CP152380.1"/>
</dbReference>
<keyword evidence="3" id="KW-0731">Sigma factor</keyword>
<evidence type="ECO:0000259" key="6">
    <source>
        <dbReference type="Pfam" id="PF08281"/>
    </source>
</evidence>
<organism evidence="7 8">
    <name type="scientific">Marinobacter alkaliphilus</name>
    <dbReference type="NCBI Taxonomy" id="254719"/>
    <lineage>
        <taxon>Bacteria</taxon>
        <taxon>Pseudomonadati</taxon>
        <taxon>Pseudomonadota</taxon>
        <taxon>Gammaproteobacteria</taxon>
        <taxon>Pseudomonadales</taxon>
        <taxon>Marinobacteraceae</taxon>
        <taxon>Marinobacter</taxon>
    </lineage>
</organism>
<evidence type="ECO:0000256" key="4">
    <source>
        <dbReference type="ARBA" id="ARBA00023163"/>
    </source>
</evidence>
<evidence type="ECO:0000313" key="8">
    <source>
        <dbReference type="Proteomes" id="UP001445268"/>
    </source>
</evidence>
<comment type="similarity">
    <text evidence="1">Belongs to the sigma-70 factor family. ECF subfamily.</text>
</comment>
<feature type="domain" description="RNA polymerase sigma-70 region 2" evidence="5">
    <location>
        <begin position="26"/>
        <end position="91"/>
    </location>
</feature>